<keyword evidence="4" id="KW-0175">Coiled coil</keyword>
<dbReference type="InterPro" id="IPR000281">
    <property type="entry name" value="HTH_RpiR"/>
</dbReference>
<dbReference type="PANTHER" id="PTHR30514:SF18">
    <property type="entry name" value="RPIR-FAMILY TRANSCRIPTIONAL REGULATOR"/>
    <property type="match status" value="1"/>
</dbReference>
<dbReference type="SUPFAM" id="SSF46689">
    <property type="entry name" value="Homeodomain-like"/>
    <property type="match status" value="1"/>
</dbReference>
<accession>C4GBD8</accession>
<dbReference type="Proteomes" id="UP000003494">
    <property type="component" value="Unassembled WGS sequence"/>
</dbReference>
<dbReference type="InterPro" id="IPR009057">
    <property type="entry name" value="Homeodomain-like_sf"/>
</dbReference>
<dbReference type="InterPro" id="IPR035472">
    <property type="entry name" value="RpiR-like_SIS"/>
</dbReference>
<dbReference type="Gene3D" id="3.40.50.10490">
    <property type="entry name" value="Glucose-6-phosphate isomerase like protein, domain 1"/>
    <property type="match status" value="1"/>
</dbReference>
<dbReference type="PANTHER" id="PTHR30514">
    <property type="entry name" value="GLUCOKINASE"/>
    <property type="match status" value="1"/>
</dbReference>
<dbReference type="InterPro" id="IPR036388">
    <property type="entry name" value="WH-like_DNA-bd_sf"/>
</dbReference>
<evidence type="ECO:0000259" key="6">
    <source>
        <dbReference type="PROSITE" id="PS51464"/>
    </source>
</evidence>
<evidence type="ECO:0000256" key="3">
    <source>
        <dbReference type="ARBA" id="ARBA00023163"/>
    </source>
</evidence>
<evidence type="ECO:0000256" key="1">
    <source>
        <dbReference type="ARBA" id="ARBA00023015"/>
    </source>
</evidence>
<dbReference type="eggNOG" id="COG1737">
    <property type="taxonomic scope" value="Bacteria"/>
</dbReference>
<dbReference type="PROSITE" id="PS51464">
    <property type="entry name" value="SIS"/>
    <property type="match status" value="1"/>
</dbReference>
<feature type="domain" description="SIS" evidence="6">
    <location>
        <begin position="182"/>
        <end position="320"/>
    </location>
</feature>
<dbReference type="STRING" id="626523.GCWU000342_01239"/>
<reference evidence="7" key="1">
    <citation type="submission" date="2009-04" db="EMBL/GenBank/DDBJ databases">
        <authorList>
            <person name="Weinstock G."/>
            <person name="Sodergren E."/>
            <person name="Clifton S."/>
            <person name="Fulton L."/>
            <person name="Fulton B."/>
            <person name="Courtney L."/>
            <person name="Fronick C."/>
            <person name="Harrison M."/>
            <person name="Strong C."/>
            <person name="Farmer C."/>
            <person name="Delahaunty K."/>
            <person name="Markovic C."/>
            <person name="Hall O."/>
            <person name="Minx P."/>
            <person name="Tomlinson C."/>
            <person name="Mitreva M."/>
            <person name="Nelson J."/>
            <person name="Hou S."/>
            <person name="Wollam A."/>
            <person name="Pepin K.H."/>
            <person name="Johnson M."/>
            <person name="Bhonagiri V."/>
            <person name="Nash W.E."/>
            <person name="Warren W."/>
            <person name="Chinwalla A."/>
            <person name="Mardis E.R."/>
            <person name="Wilson R.K."/>
        </authorList>
    </citation>
    <scope>NUCLEOTIDE SEQUENCE [LARGE SCALE GENOMIC DNA]</scope>
    <source>
        <strain evidence="7">DSM 14600</strain>
    </source>
</reference>
<organism evidence="7 8">
    <name type="scientific">Shuttleworthella satelles DSM 14600</name>
    <dbReference type="NCBI Taxonomy" id="626523"/>
    <lineage>
        <taxon>Bacteria</taxon>
        <taxon>Bacillati</taxon>
        <taxon>Bacillota</taxon>
        <taxon>Clostridia</taxon>
        <taxon>Lachnospirales</taxon>
        <taxon>Lachnospiraceae</taxon>
        <taxon>Shuttleworthella</taxon>
    </lineage>
</organism>
<feature type="coiled-coil region" evidence="4">
    <location>
        <begin position="126"/>
        <end position="177"/>
    </location>
</feature>
<gene>
    <name evidence="7" type="ORF">GCWU000342_01239</name>
</gene>
<comment type="caution">
    <text evidence="7">The sequence shown here is derived from an EMBL/GenBank/DDBJ whole genome shotgun (WGS) entry which is preliminary data.</text>
</comment>
<dbReference type="PROSITE" id="PS51071">
    <property type="entry name" value="HTH_RPIR"/>
    <property type="match status" value="1"/>
</dbReference>
<keyword evidence="3" id="KW-0804">Transcription</keyword>
<evidence type="ECO:0000313" key="7">
    <source>
        <dbReference type="EMBL" id="EEP28431.1"/>
    </source>
</evidence>
<dbReference type="GO" id="GO:0003700">
    <property type="term" value="F:DNA-binding transcription factor activity"/>
    <property type="evidence" value="ECO:0007669"/>
    <property type="project" value="InterPro"/>
</dbReference>
<proteinExistence type="predicted"/>
<dbReference type="GO" id="GO:1901135">
    <property type="term" value="P:carbohydrate derivative metabolic process"/>
    <property type="evidence" value="ECO:0007669"/>
    <property type="project" value="InterPro"/>
</dbReference>
<name>C4GBD8_9FIRM</name>
<dbReference type="CDD" id="cd05013">
    <property type="entry name" value="SIS_RpiR"/>
    <property type="match status" value="1"/>
</dbReference>
<keyword evidence="8" id="KW-1185">Reference proteome</keyword>
<evidence type="ECO:0000256" key="2">
    <source>
        <dbReference type="ARBA" id="ARBA00023125"/>
    </source>
</evidence>
<protein>
    <submittedName>
        <fullName evidence="7">SIS domain protein</fullName>
    </submittedName>
</protein>
<sequence>MSRLFSSVSSRIILQPIHRQFTSQFPACPLVNAIGQRAVLFFIMNGCIARKGAADMAVKNDLMARINADYSRMSKGQKWIANYIADYYDQAVFMTAAQLGRAVGVSESTAVRFAMSLGYSGYPAFRRDLEDNVKNRLMERQEIKSQNKRAGKSQILAQILESDRHQLEETLRQTDQNAFDEAVDIILSAKNVYIVGLGASAPLAMYLVSYLRLVRDDIHMITSLNTSEIFEQMIHIGSKDTLFGISFPRYSMRTLKAMEFANARSAKVISLTDRVTSPMNLYSSCNLTAQVELNEIAQSLVAPMSLINALLVAMARKRKSAVARQMKTLEELVREYAFDGIDELNPSDDSLGMDYPGEVKHA</sequence>
<dbReference type="Pfam" id="PF01418">
    <property type="entry name" value="HTH_6"/>
    <property type="match status" value="1"/>
</dbReference>
<evidence type="ECO:0000259" key="5">
    <source>
        <dbReference type="PROSITE" id="PS51071"/>
    </source>
</evidence>
<dbReference type="InterPro" id="IPR046348">
    <property type="entry name" value="SIS_dom_sf"/>
</dbReference>
<dbReference type="InterPro" id="IPR001347">
    <property type="entry name" value="SIS_dom"/>
</dbReference>
<dbReference type="Pfam" id="PF01380">
    <property type="entry name" value="SIS"/>
    <property type="match status" value="1"/>
</dbReference>
<dbReference type="EMBL" id="ACIP02000002">
    <property type="protein sequence ID" value="EEP28431.1"/>
    <property type="molecule type" value="Genomic_DNA"/>
</dbReference>
<dbReference type="InterPro" id="IPR047640">
    <property type="entry name" value="RpiR-like"/>
</dbReference>
<dbReference type="Gene3D" id="1.10.10.10">
    <property type="entry name" value="Winged helix-like DNA-binding domain superfamily/Winged helix DNA-binding domain"/>
    <property type="match status" value="1"/>
</dbReference>
<dbReference type="GO" id="GO:0003677">
    <property type="term" value="F:DNA binding"/>
    <property type="evidence" value="ECO:0007669"/>
    <property type="project" value="UniProtKB-KW"/>
</dbReference>
<feature type="domain" description="HTH rpiR-type" evidence="5">
    <location>
        <begin position="60"/>
        <end position="136"/>
    </location>
</feature>
<keyword evidence="1" id="KW-0805">Transcription regulation</keyword>
<dbReference type="GO" id="GO:0097367">
    <property type="term" value="F:carbohydrate derivative binding"/>
    <property type="evidence" value="ECO:0007669"/>
    <property type="project" value="InterPro"/>
</dbReference>
<keyword evidence="2" id="KW-0238">DNA-binding</keyword>
<evidence type="ECO:0000256" key="4">
    <source>
        <dbReference type="SAM" id="Coils"/>
    </source>
</evidence>
<evidence type="ECO:0000313" key="8">
    <source>
        <dbReference type="Proteomes" id="UP000003494"/>
    </source>
</evidence>
<dbReference type="SUPFAM" id="SSF53697">
    <property type="entry name" value="SIS domain"/>
    <property type="match status" value="1"/>
</dbReference>
<dbReference type="AlphaFoldDB" id="C4GBD8"/>
<dbReference type="HOGENOM" id="CLU_055769_1_1_9"/>